<feature type="region of interest" description="Disordered" evidence="1">
    <location>
        <begin position="398"/>
        <end position="456"/>
    </location>
</feature>
<feature type="transmembrane region" description="Helical" evidence="2">
    <location>
        <begin position="542"/>
        <end position="561"/>
    </location>
</feature>
<dbReference type="GO" id="GO:0004175">
    <property type="term" value="F:endopeptidase activity"/>
    <property type="evidence" value="ECO:0007669"/>
    <property type="project" value="UniProtKB-ARBA"/>
</dbReference>
<name>A0A2J8B3K1_9FIRM</name>
<evidence type="ECO:0000313" key="5">
    <source>
        <dbReference type="Proteomes" id="UP000236394"/>
    </source>
</evidence>
<sequence length="807" mass="86266">MNKKHQTPPENNQAQPQARPVNTNEMTEQKNGIVDNAQPATAALPNDTGMATTSSPNDTDLTANSRSNDNEPEKLFGYIADKEPLSLKSCGVSDSSYQALTAADALDMIAPGLQGNAQAIYGVKNLLNQVENQRSDAERDQYRSAAMQRQEQQLATYRTNISKLTGNLLESEFDTSASPAATKDLPQTGIRGVRPAPVPSASADLAREFEAGNAAVTPVRVTLTNPTSGLTADHPLRPNSLSSAAATTNADLAEDGNTALTEGDGAAATTNAALTEGDGAAATTNAALTEDGNAALDSEKSSQAASITEPLSETAPAAEPKRPTEYRPPLSLADLGSLSEAEQIALVAAHLRPAASAPSRLAKRSDNHRPVPTGKSKKFSQDFVNAIADGSNSTAEEIADTTSGSMPEPTAAIDSTTISEPAAKVTSTSTATSAAMAPDSATTPASTFVATPGSDERRPHKSLFHVFSRRTNAISTTDTIGLSRRIQAGLKALHTIRSLGGSLIIRSFIPTAVIYLLMNFYFFNRTQGEIATVFGYGLSNTILLLAGLFIPVLLAVQSYGFSPTDVTGEIRPSPILSILSVLISLPALLVINGADNVFIYLQALLNIPNAHTYWLSESYMISKFPSLSVWALVLIIFGILQPIIEEIFFRGLLLKSLKTTVSYSSAVIIQAILYALIKPRSIISFATIIVGLFLGYLVVFAQSLWPAILAHITLNFGHLTLLVFYPQLLSQDIFIGIKSSRVIFQVSLICCILGILVLWPGLRLMRNFNPPAVDPQRRKSELPPLRAWDWRLVLGSTAYLLLKLLLL</sequence>
<evidence type="ECO:0000256" key="2">
    <source>
        <dbReference type="SAM" id="Phobius"/>
    </source>
</evidence>
<keyword evidence="2" id="KW-0812">Transmembrane</keyword>
<protein>
    <recommendedName>
        <fullName evidence="3">CAAX prenyl protease 2/Lysostaphin resistance protein A-like domain-containing protein</fullName>
    </recommendedName>
</protein>
<feature type="transmembrane region" description="Helical" evidence="2">
    <location>
        <begin position="742"/>
        <end position="762"/>
    </location>
</feature>
<dbReference type="EMBL" id="NBZD01000001">
    <property type="protein sequence ID" value="PNH19325.1"/>
    <property type="molecule type" value="Genomic_DNA"/>
</dbReference>
<dbReference type="RefSeq" id="WP_102892130.1">
    <property type="nucleotide sequence ID" value="NZ_NBZD01000001.1"/>
</dbReference>
<dbReference type="InterPro" id="IPR003675">
    <property type="entry name" value="Rce1/LyrA-like_dom"/>
</dbReference>
<comment type="caution">
    <text evidence="4">The sequence shown here is derived from an EMBL/GenBank/DDBJ whole genome shotgun (WGS) entry which is preliminary data.</text>
</comment>
<evidence type="ECO:0000259" key="3">
    <source>
        <dbReference type="Pfam" id="PF02517"/>
    </source>
</evidence>
<feature type="compositionally biased region" description="Polar residues" evidence="1">
    <location>
        <begin position="8"/>
        <end position="30"/>
    </location>
</feature>
<feature type="transmembrane region" description="Helical" evidence="2">
    <location>
        <begin position="627"/>
        <end position="644"/>
    </location>
</feature>
<reference evidence="5" key="1">
    <citation type="submission" date="2017-04" db="EMBL/GenBank/DDBJ databases">
        <authorList>
            <person name="Bumgarner R.E."/>
            <person name="Fredricks D.N."/>
            <person name="Srinivasan S."/>
        </authorList>
    </citation>
    <scope>NUCLEOTIDE SEQUENCE [LARGE SCALE GENOMIC DNA]</scope>
    <source>
        <strain evidence="5">KA00405</strain>
    </source>
</reference>
<proteinExistence type="predicted"/>
<gene>
    <name evidence="4" type="ORF">B7R76_00065</name>
</gene>
<feature type="region of interest" description="Disordered" evidence="1">
    <location>
        <begin position="354"/>
        <end position="377"/>
    </location>
</feature>
<feature type="transmembrane region" description="Helical" evidence="2">
    <location>
        <begin position="503"/>
        <end position="522"/>
    </location>
</feature>
<keyword evidence="2" id="KW-0472">Membrane</keyword>
<feature type="transmembrane region" description="Helical" evidence="2">
    <location>
        <begin position="683"/>
        <end position="702"/>
    </location>
</feature>
<dbReference type="Proteomes" id="UP000236394">
    <property type="component" value="Unassembled WGS sequence"/>
</dbReference>
<feature type="compositionally biased region" description="Polar residues" evidence="1">
    <location>
        <begin position="49"/>
        <end position="67"/>
    </location>
</feature>
<feature type="region of interest" description="Disordered" evidence="1">
    <location>
        <begin position="1"/>
        <end position="72"/>
    </location>
</feature>
<evidence type="ECO:0000256" key="1">
    <source>
        <dbReference type="SAM" id="MobiDB-lite"/>
    </source>
</evidence>
<dbReference type="GO" id="GO:0080120">
    <property type="term" value="P:CAAX-box protein maturation"/>
    <property type="evidence" value="ECO:0007669"/>
    <property type="project" value="UniProtKB-ARBA"/>
</dbReference>
<feature type="domain" description="CAAX prenyl protease 2/Lysostaphin resistance protein A-like" evidence="3">
    <location>
        <begin position="630"/>
        <end position="716"/>
    </location>
</feature>
<feature type="region of interest" description="Disordered" evidence="1">
    <location>
        <begin position="295"/>
        <end position="331"/>
    </location>
</feature>
<accession>A0A2J8B3K1</accession>
<organism evidence="4 5">
    <name type="scientific">Mageeibacillus indolicus</name>
    <dbReference type="NCBI Taxonomy" id="884684"/>
    <lineage>
        <taxon>Bacteria</taxon>
        <taxon>Bacillati</taxon>
        <taxon>Bacillota</taxon>
        <taxon>Clostridia</taxon>
        <taxon>Eubacteriales</taxon>
        <taxon>Oscillospiraceae</taxon>
        <taxon>Mageeibacillus</taxon>
    </lineage>
</organism>
<dbReference type="Pfam" id="PF02517">
    <property type="entry name" value="Rce1-like"/>
    <property type="match status" value="1"/>
</dbReference>
<evidence type="ECO:0000313" key="4">
    <source>
        <dbReference type="EMBL" id="PNH19325.1"/>
    </source>
</evidence>
<feature type="transmembrane region" description="Helical" evidence="2">
    <location>
        <begin position="708"/>
        <end position="730"/>
    </location>
</feature>
<feature type="compositionally biased region" description="Polar residues" evidence="1">
    <location>
        <begin position="301"/>
        <end position="311"/>
    </location>
</feature>
<dbReference type="AlphaFoldDB" id="A0A2J8B3K1"/>
<feature type="transmembrane region" description="Helical" evidence="2">
    <location>
        <begin position="656"/>
        <end position="676"/>
    </location>
</feature>
<feature type="transmembrane region" description="Helical" evidence="2">
    <location>
        <begin position="573"/>
        <end position="591"/>
    </location>
</feature>
<keyword evidence="2" id="KW-1133">Transmembrane helix</keyword>
<feature type="compositionally biased region" description="Low complexity" evidence="1">
    <location>
        <begin position="421"/>
        <end position="447"/>
    </location>
</feature>